<dbReference type="AlphaFoldDB" id="A0A409X975"/>
<dbReference type="EMBL" id="NHYD01002331">
    <property type="protein sequence ID" value="PPQ87244.1"/>
    <property type="molecule type" value="Genomic_DNA"/>
</dbReference>
<keyword evidence="2" id="KW-1133">Transmembrane helix</keyword>
<feature type="region of interest" description="Disordered" evidence="1">
    <location>
        <begin position="280"/>
        <end position="301"/>
    </location>
</feature>
<keyword evidence="4" id="KW-1185">Reference proteome</keyword>
<evidence type="ECO:0000256" key="2">
    <source>
        <dbReference type="SAM" id="Phobius"/>
    </source>
</evidence>
<name>A0A409X975_PSICY</name>
<evidence type="ECO:0000313" key="4">
    <source>
        <dbReference type="Proteomes" id="UP000283269"/>
    </source>
</evidence>
<dbReference type="Gene3D" id="2.60.120.260">
    <property type="entry name" value="Galactose-binding domain-like"/>
    <property type="match status" value="1"/>
</dbReference>
<keyword evidence="2" id="KW-0472">Membrane</keyword>
<feature type="transmembrane region" description="Helical" evidence="2">
    <location>
        <begin position="242"/>
        <end position="267"/>
    </location>
</feature>
<feature type="compositionally biased region" description="Polar residues" evidence="1">
    <location>
        <begin position="284"/>
        <end position="295"/>
    </location>
</feature>
<organism evidence="3 4">
    <name type="scientific">Psilocybe cyanescens</name>
    <dbReference type="NCBI Taxonomy" id="93625"/>
    <lineage>
        <taxon>Eukaryota</taxon>
        <taxon>Fungi</taxon>
        <taxon>Dikarya</taxon>
        <taxon>Basidiomycota</taxon>
        <taxon>Agaricomycotina</taxon>
        <taxon>Agaricomycetes</taxon>
        <taxon>Agaricomycetidae</taxon>
        <taxon>Agaricales</taxon>
        <taxon>Agaricineae</taxon>
        <taxon>Strophariaceae</taxon>
        <taxon>Psilocybe</taxon>
    </lineage>
</organism>
<evidence type="ECO:0000256" key="1">
    <source>
        <dbReference type="SAM" id="MobiDB-lite"/>
    </source>
</evidence>
<dbReference type="Proteomes" id="UP000283269">
    <property type="component" value="Unassembled WGS sequence"/>
</dbReference>
<accession>A0A409X975</accession>
<feature type="region of interest" description="Disordered" evidence="1">
    <location>
        <begin position="322"/>
        <end position="359"/>
    </location>
</feature>
<feature type="compositionally biased region" description="Polar residues" evidence="1">
    <location>
        <begin position="322"/>
        <end position="337"/>
    </location>
</feature>
<comment type="caution">
    <text evidence="3">The sequence shown here is derived from an EMBL/GenBank/DDBJ whole genome shotgun (WGS) entry which is preliminary data.</text>
</comment>
<proteinExistence type="predicted"/>
<keyword evidence="2" id="KW-0812">Transmembrane</keyword>
<dbReference type="InParanoid" id="A0A409X975"/>
<reference evidence="3 4" key="1">
    <citation type="journal article" date="2018" name="Evol. Lett.">
        <title>Horizontal gene cluster transfer increased hallucinogenic mushroom diversity.</title>
        <authorList>
            <person name="Reynolds H.T."/>
            <person name="Vijayakumar V."/>
            <person name="Gluck-Thaler E."/>
            <person name="Korotkin H.B."/>
            <person name="Matheny P.B."/>
            <person name="Slot J.C."/>
        </authorList>
    </citation>
    <scope>NUCLEOTIDE SEQUENCE [LARGE SCALE GENOMIC DNA]</scope>
    <source>
        <strain evidence="3 4">2631</strain>
    </source>
</reference>
<dbReference type="OrthoDB" id="3067294at2759"/>
<protein>
    <submittedName>
        <fullName evidence="3">Uncharacterized protein</fullName>
    </submittedName>
</protein>
<evidence type="ECO:0000313" key="3">
    <source>
        <dbReference type="EMBL" id="PPQ87244.1"/>
    </source>
</evidence>
<sequence>MSEVEKFDDRDPNASYVGSDWNRGGIGEEYLQTTTWVRNATDAPTATFKFNGRYLFTWLHFQGCRWIYAKDDIDIGTSVSVFGTLDSADKMRGIPISSYSVDNEAPIVYMGPIPDVFQYKQLFFQSNTLSPGSHTLLITVLSNASYYVDFFTVAPNPAIVPISRSSSSFISSSSSSYPTLQSAHSSSFLFSSSSSSFSLFLTSSSSLASAATQTFSSSSSSSSAAEVPGVLQSSHSSGISRVGAAIGGALGGLAVLILVVIAVMISVRKDRWRARKNQLPLSELPNQNQNKSQNPGPHIQSLWVKVPPSTSQISPFITSNLQYGPTSGASPRETTGNPIALNTPPMRNDFVPTSKLRLP</sequence>
<gene>
    <name evidence="3" type="ORF">CVT25_004094</name>
</gene>